<protein>
    <submittedName>
        <fullName evidence="1">Uncharacterized protein</fullName>
    </submittedName>
</protein>
<dbReference type="EMBL" id="CP021065">
    <property type="protein sequence ID" value="ARP61791.1"/>
    <property type="molecule type" value="Genomic_DNA"/>
</dbReference>
<dbReference type="RefSeq" id="WP_000584743.1">
    <property type="nucleotide sequence ID" value="NZ_CP021065.1"/>
</dbReference>
<gene>
    <name evidence="1" type="ORF">CAB88_32870</name>
</gene>
<evidence type="ECO:0000313" key="2">
    <source>
        <dbReference type="Proteomes" id="UP000194143"/>
    </source>
</evidence>
<sequence>MIILKKPVNSDETTSCFCCDKSILINSAKLMDGLYCCNNCFEKRKDIIFRRRTSKINLFLVEDQLTKLEAKSKAKLISPDEDVEY</sequence>
<reference evidence="1 2" key="1">
    <citation type="submission" date="2017-04" db="EMBL/GenBank/DDBJ databases">
        <title>Complete Genome Sequence of Bacillus thuringiensis type Strain ATCC 10792.</title>
        <authorList>
            <person name="Oh D.-H."/>
            <person name="Park B.-J."/>
            <person name="Shuai W."/>
            <person name="Chelliah R."/>
        </authorList>
    </citation>
    <scope>NUCLEOTIDE SEQUENCE [LARGE SCALE GENOMIC DNA]</scope>
    <source>
        <strain evidence="1 2">ATCC 10792</strain>
        <plasmid evidence="1 2">poh4</plasmid>
    </source>
</reference>
<evidence type="ECO:0000313" key="1">
    <source>
        <dbReference type="EMBL" id="ARP61791.1"/>
    </source>
</evidence>
<keyword evidence="2" id="KW-1185">Reference proteome</keyword>
<accession>A0A1W6WZ48</accession>
<keyword evidence="1" id="KW-0614">Plasmid</keyword>
<geneLocation type="plasmid" evidence="1 2">
    <name>poh4</name>
</geneLocation>
<dbReference type="Proteomes" id="UP000194143">
    <property type="component" value="Plasmid poh4"/>
</dbReference>
<dbReference type="GeneID" id="67469831"/>
<name>A0A1W6WZ48_BACTU</name>
<proteinExistence type="predicted"/>
<organism evidence="1 2">
    <name type="scientific">Bacillus thuringiensis</name>
    <dbReference type="NCBI Taxonomy" id="1428"/>
    <lineage>
        <taxon>Bacteria</taxon>
        <taxon>Bacillati</taxon>
        <taxon>Bacillota</taxon>
        <taxon>Bacilli</taxon>
        <taxon>Bacillales</taxon>
        <taxon>Bacillaceae</taxon>
        <taxon>Bacillus</taxon>
        <taxon>Bacillus cereus group</taxon>
    </lineage>
</organism>
<dbReference type="AlphaFoldDB" id="A0A1W6WZ48"/>